<gene>
    <name evidence="2" type="ORF">ACFY8O_25690</name>
</gene>
<dbReference type="EMBL" id="JBIBEG010000008">
    <property type="protein sequence ID" value="MFF5899293.1"/>
    <property type="molecule type" value="Genomic_DNA"/>
</dbReference>
<evidence type="ECO:0000313" key="2">
    <source>
        <dbReference type="EMBL" id="MFF5899293.1"/>
    </source>
</evidence>
<dbReference type="RefSeq" id="WP_145809309.1">
    <property type="nucleotide sequence ID" value="NZ_JBIBEG010000008.1"/>
</dbReference>
<protein>
    <submittedName>
        <fullName evidence="2">Uncharacterized protein</fullName>
    </submittedName>
</protein>
<keyword evidence="3" id="KW-1185">Reference proteome</keyword>
<accession>A0ABW6XC35</accession>
<reference evidence="2 3" key="1">
    <citation type="submission" date="2024-10" db="EMBL/GenBank/DDBJ databases">
        <title>The Natural Products Discovery Center: Release of the First 8490 Sequenced Strains for Exploring Actinobacteria Biosynthetic Diversity.</title>
        <authorList>
            <person name="Kalkreuter E."/>
            <person name="Kautsar S.A."/>
            <person name="Yang D."/>
            <person name="Bader C.D."/>
            <person name="Teijaro C.N."/>
            <person name="Fluegel L."/>
            <person name="Davis C.M."/>
            <person name="Simpson J.R."/>
            <person name="Lauterbach L."/>
            <person name="Steele A.D."/>
            <person name="Gui C."/>
            <person name="Meng S."/>
            <person name="Li G."/>
            <person name="Viehrig K."/>
            <person name="Ye F."/>
            <person name="Su P."/>
            <person name="Kiefer A.F."/>
            <person name="Nichols A."/>
            <person name="Cepeda A.J."/>
            <person name="Yan W."/>
            <person name="Fan B."/>
            <person name="Jiang Y."/>
            <person name="Adhikari A."/>
            <person name="Zheng C.-J."/>
            <person name="Schuster L."/>
            <person name="Cowan T.M."/>
            <person name="Smanski M.J."/>
            <person name="Chevrette M.G."/>
            <person name="De Carvalho L.P.S."/>
            <person name="Shen B."/>
        </authorList>
    </citation>
    <scope>NUCLEOTIDE SEQUENCE [LARGE SCALE GENOMIC DNA]</scope>
    <source>
        <strain evidence="2 3">NPDC012540</strain>
    </source>
</reference>
<feature type="region of interest" description="Disordered" evidence="1">
    <location>
        <begin position="74"/>
        <end position="102"/>
    </location>
</feature>
<proteinExistence type="predicted"/>
<sequence>MEDLLLTLAVPAVVLAGGVYAVCDCRRQRRRPPSPYTRRAAELAARDAVDRAVTVVEDAYTALGGLYADPATPYPAGPAAVSGGAGSSPDHDPSRPAPVRRP</sequence>
<dbReference type="Proteomes" id="UP001602322">
    <property type="component" value="Unassembled WGS sequence"/>
</dbReference>
<name>A0ABW6XC35_9ACTN</name>
<evidence type="ECO:0000313" key="3">
    <source>
        <dbReference type="Proteomes" id="UP001602322"/>
    </source>
</evidence>
<evidence type="ECO:0000256" key="1">
    <source>
        <dbReference type="SAM" id="MobiDB-lite"/>
    </source>
</evidence>
<comment type="caution">
    <text evidence="2">The sequence shown here is derived from an EMBL/GenBank/DDBJ whole genome shotgun (WGS) entry which is preliminary data.</text>
</comment>
<organism evidence="2 3">
    <name type="scientific">Streptomyces argenteolus</name>
    <dbReference type="NCBI Taxonomy" id="67274"/>
    <lineage>
        <taxon>Bacteria</taxon>
        <taxon>Bacillati</taxon>
        <taxon>Actinomycetota</taxon>
        <taxon>Actinomycetes</taxon>
        <taxon>Kitasatosporales</taxon>
        <taxon>Streptomycetaceae</taxon>
        <taxon>Streptomyces</taxon>
    </lineage>
</organism>